<keyword evidence="4" id="KW-0732">Signal</keyword>
<dbReference type="PANTHER" id="PTHR43649:SF12">
    <property type="entry name" value="DIACETYLCHITOBIOSE BINDING PROTEIN DASA"/>
    <property type="match status" value="1"/>
</dbReference>
<dbReference type="EMBL" id="BMMF01000007">
    <property type="protein sequence ID" value="GGK37649.1"/>
    <property type="molecule type" value="Genomic_DNA"/>
</dbReference>
<name>A0A917V4S4_9HYPH</name>
<feature type="chain" id="PRO_5038035326" evidence="4">
    <location>
        <begin position="22"/>
        <end position="407"/>
    </location>
</feature>
<evidence type="ECO:0000256" key="4">
    <source>
        <dbReference type="SAM" id="SignalP"/>
    </source>
</evidence>
<dbReference type="InterPro" id="IPR006059">
    <property type="entry name" value="SBP"/>
</dbReference>
<dbReference type="GO" id="GO:0042597">
    <property type="term" value="C:periplasmic space"/>
    <property type="evidence" value="ECO:0007669"/>
    <property type="project" value="UniProtKB-SubCell"/>
</dbReference>
<proteinExistence type="inferred from homology"/>
<dbReference type="Gene3D" id="3.40.190.10">
    <property type="entry name" value="Periplasmic binding protein-like II"/>
    <property type="match status" value="2"/>
</dbReference>
<dbReference type="InterPro" id="IPR050490">
    <property type="entry name" value="Bact_solute-bd_prot1"/>
</dbReference>
<reference evidence="5 6" key="1">
    <citation type="journal article" date="2014" name="Int. J. Syst. Evol. Microbiol.">
        <title>Complete genome sequence of Corynebacterium casei LMG S-19264T (=DSM 44701T), isolated from a smear-ripened cheese.</title>
        <authorList>
            <consortium name="US DOE Joint Genome Institute (JGI-PGF)"/>
            <person name="Walter F."/>
            <person name="Albersmeier A."/>
            <person name="Kalinowski J."/>
            <person name="Ruckert C."/>
        </authorList>
    </citation>
    <scope>NUCLEOTIDE SEQUENCE [LARGE SCALE GENOMIC DNA]</scope>
    <source>
        <strain evidence="5 6">CGMCC 1.9161</strain>
    </source>
</reference>
<evidence type="ECO:0000256" key="1">
    <source>
        <dbReference type="ARBA" id="ARBA00004418"/>
    </source>
</evidence>
<dbReference type="RefSeq" id="WP_188913611.1">
    <property type="nucleotide sequence ID" value="NZ_BMMF01000007.1"/>
</dbReference>
<gene>
    <name evidence="5" type="ORF">GCM10011322_25840</name>
</gene>
<comment type="caution">
    <text evidence="5">The sequence shown here is derived from an EMBL/GenBank/DDBJ whole genome shotgun (WGS) entry which is preliminary data.</text>
</comment>
<dbReference type="PANTHER" id="PTHR43649">
    <property type="entry name" value="ARABINOSE-BINDING PROTEIN-RELATED"/>
    <property type="match status" value="1"/>
</dbReference>
<dbReference type="Proteomes" id="UP000600449">
    <property type="component" value="Unassembled WGS sequence"/>
</dbReference>
<dbReference type="Pfam" id="PF01547">
    <property type="entry name" value="SBP_bac_1"/>
    <property type="match status" value="1"/>
</dbReference>
<evidence type="ECO:0000313" key="6">
    <source>
        <dbReference type="Proteomes" id="UP000600449"/>
    </source>
</evidence>
<comment type="subcellular location">
    <subcellularLocation>
        <location evidence="1">Periplasm</location>
    </subcellularLocation>
</comment>
<evidence type="ECO:0000256" key="3">
    <source>
        <dbReference type="ARBA" id="ARBA00022764"/>
    </source>
</evidence>
<evidence type="ECO:0000313" key="5">
    <source>
        <dbReference type="EMBL" id="GGK37649.1"/>
    </source>
</evidence>
<protein>
    <submittedName>
        <fullName evidence="5">Sugar ABC transporter substrate-binding protein</fullName>
    </submittedName>
</protein>
<accession>A0A917V4S4</accession>
<keyword evidence="3" id="KW-0574">Periplasm</keyword>
<evidence type="ECO:0000256" key="2">
    <source>
        <dbReference type="ARBA" id="ARBA00008520"/>
    </source>
</evidence>
<comment type="similarity">
    <text evidence="2">Belongs to the bacterial solute-binding protein 1 family.</text>
</comment>
<dbReference type="AlphaFoldDB" id="A0A917V4S4"/>
<organism evidence="5 6">
    <name type="scientific">Salinarimonas ramus</name>
    <dbReference type="NCBI Taxonomy" id="690164"/>
    <lineage>
        <taxon>Bacteria</taxon>
        <taxon>Pseudomonadati</taxon>
        <taxon>Pseudomonadota</taxon>
        <taxon>Alphaproteobacteria</taxon>
        <taxon>Hyphomicrobiales</taxon>
        <taxon>Salinarimonadaceae</taxon>
        <taxon>Salinarimonas</taxon>
    </lineage>
</organism>
<dbReference type="SUPFAM" id="SSF53850">
    <property type="entry name" value="Periplasmic binding protein-like II"/>
    <property type="match status" value="1"/>
</dbReference>
<sequence length="407" mass="43354">MKTSHLALAAALSLAAGPALAQGECAFTTDMEIKHLSAAFPAWVAVTDAMKECAPNLVVELDQEFRQKQPTAFAAEPSLYHIGGVANGTLTPLLNDGTIRPLDAYVEQYGQDLSPNQLIRIDGRIMAIAMMVNTQHLMYRTDIFEELGLEVPTTYAEVLEAAEAIRAAGVVEYPIGATMASGWDLAQDFVNMYAGFGGEFFDESGMTLIDSEAGVKALETMKALTEYMDPEFLVSNSTYVQQQFQQGKIAMANLWATRASAMDDAAESQVVGKVGMAPAPLAEAGARPATTIWWDGIVIAANVPDEEAEAAFRLAMEGLSPRTVAEHNDDAVWLVPGYEPGPMATGAIETAMMGPVAYPSSVEMGLLHTAIGNNIADFLTGQESAEQSLADAKDAYTAAAREAGVLQ</sequence>
<feature type="signal peptide" evidence="4">
    <location>
        <begin position="1"/>
        <end position="21"/>
    </location>
</feature>
<keyword evidence="6" id="KW-1185">Reference proteome</keyword>